<dbReference type="InterPro" id="IPR011053">
    <property type="entry name" value="Single_hybrid_motif"/>
</dbReference>
<dbReference type="GO" id="GO:0005737">
    <property type="term" value="C:cytoplasm"/>
    <property type="evidence" value="ECO:0007669"/>
    <property type="project" value="TreeGrafter"/>
</dbReference>
<dbReference type="InterPro" id="IPR004167">
    <property type="entry name" value="PSBD"/>
</dbReference>
<evidence type="ECO:0000259" key="9">
    <source>
        <dbReference type="PROSITE" id="PS51826"/>
    </source>
</evidence>
<comment type="cofactor">
    <cofactor evidence="1 7">
        <name>(R)-lipoate</name>
        <dbReference type="ChEBI" id="CHEBI:83088"/>
    </cofactor>
</comment>
<keyword evidence="6 7" id="KW-0012">Acyltransferase</keyword>
<dbReference type="InterPro" id="IPR001078">
    <property type="entry name" value="2-oxoacid_DH_actylTfrase"/>
</dbReference>
<proteinExistence type="inferred from homology"/>
<gene>
    <name evidence="10" type="ORF">C7S16_6934</name>
</gene>
<keyword evidence="4 7" id="KW-0808">Transferase</keyword>
<dbReference type="Pfam" id="PF00364">
    <property type="entry name" value="Biotin_lipoyl"/>
    <property type="match status" value="1"/>
</dbReference>
<dbReference type="SUPFAM" id="SSF51230">
    <property type="entry name" value="Single hybrid motif"/>
    <property type="match status" value="1"/>
</dbReference>
<evidence type="ECO:0000256" key="7">
    <source>
        <dbReference type="RuleBase" id="RU003423"/>
    </source>
</evidence>
<dbReference type="EC" id="2.3.1.-" evidence="7"/>
<dbReference type="InterPro" id="IPR050743">
    <property type="entry name" value="2-oxoacid_DH_E2_comp"/>
</dbReference>
<dbReference type="SUPFAM" id="SSF52777">
    <property type="entry name" value="CoA-dependent acyltransferases"/>
    <property type="match status" value="1"/>
</dbReference>
<keyword evidence="5 7" id="KW-0450">Lipoyl</keyword>
<evidence type="ECO:0000313" key="10">
    <source>
        <dbReference type="EMBL" id="MDW9253572.1"/>
    </source>
</evidence>
<evidence type="ECO:0000256" key="3">
    <source>
        <dbReference type="ARBA" id="ARBA00011484"/>
    </source>
</evidence>
<evidence type="ECO:0000256" key="1">
    <source>
        <dbReference type="ARBA" id="ARBA00001938"/>
    </source>
</evidence>
<evidence type="ECO:0000256" key="2">
    <source>
        <dbReference type="ARBA" id="ARBA00007317"/>
    </source>
</evidence>
<dbReference type="KEGG" id="btha:DR62_3466"/>
<dbReference type="InterPro" id="IPR000089">
    <property type="entry name" value="Biotin_lipoyl"/>
</dbReference>
<sequence>MIEFTLPSMGADMDEGTLLEWKVKPGDAVKKGQVVAVVDTSKAAVDIESWQEGTVDELIVEPGEKIPVGTPIATLLEPGETPPAVRPVRRRARPAAAVGAGARRKISPAARQRAMRGGVDLDAVSGTGPGGSVTLADVERTSAAAAAPSEAAATGDRAREMRRVIAAAMARSKREIPHYYVSEPIPLGKALAWLAAENAKRSVVDRLLPAALLLKAVAVTLTRFPELNGFYRQGAFQPAGQVHLGVAISLRQGGLIAPALLDAGTKPLTQLMRELADLTQRCRAGSLRSAELSQSTITVTNLGDRGAAEVFGIIYPPQVALVGFGRIVERPWAEGGALGVMPVVTASVSADHRVSDGHRGALFLVELSEALQNPEALSR</sequence>
<dbReference type="GO" id="GO:0031405">
    <property type="term" value="F:lipoic acid binding"/>
    <property type="evidence" value="ECO:0007669"/>
    <property type="project" value="TreeGrafter"/>
</dbReference>
<dbReference type="Gene3D" id="4.10.320.10">
    <property type="entry name" value="E3-binding domain"/>
    <property type="match status" value="1"/>
</dbReference>
<dbReference type="Gene3D" id="2.40.50.100">
    <property type="match status" value="1"/>
</dbReference>
<dbReference type="RefSeq" id="WP_019255762.1">
    <property type="nucleotide sequence ID" value="NZ_CP008915.2"/>
</dbReference>
<feature type="domain" description="Peripheral subunit-binding (PSBD)" evidence="9">
    <location>
        <begin position="105"/>
        <end position="142"/>
    </location>
</feature>
<feature type="domain" description="Lipoyl-binding" evidence="8">
    <location>
        <begin position="1"/>
        <end position="76"/>
    </location>
</feature>
<dbReference type="Gene3D" id="3.30.559.10">
    <property type="entry name" value="Chloramphenicol acetyltransferase-like domain"/>
    <property type="match status" value="1"/>
</dbReference>
<dbReference type="SUPFAM" id="SSF47005">
    <property type="entry name" value="Peripheral subunit-binding domain of 2-oxo acid dehydrogenase complex"/>
    <property type="match status" value="1"/>
</dbReference>
<dbReference type="PROSITE" id="PS51826">
    <property type="entry name" value="PSBD"/>
    <property type="match status" value="1"/>
</dbReference>
<evidence type="ECO:0000256" key="6">
    <source>
        <dbReference type="ARBA" id="ARBA00023315"/>
    </source>
</evidence>
<reference evidence="10" key="1">
    <citation type="submission" date="2018-08" db="EMBL/GenBank/DDBJ databases">
        <title>Identification of Burkholderia cepacia strains that express a Burkholderia pseudomallei-like capsular polysaccharide.</title>
        <authorList>
            <person name="Burtnick M.N."/>
            <person name="Vongsouvath M."/>
            <person name="Newton P."/>
            <person name="Wuthiekanun V."/>
            <person name="Limmathurotsakul D."/>
            <person name="Brett P.J."/>
            <person name="Chantratita N."/>
            <person name="Dance D.A."/>
        </authorList>
    </citation>
    <scope>NUCLEOTIDE SEQUENCE</scope>
    <source>
        <strain evidence="10">SBXCC001</strain>
    </source>
</reference>
<dbReference type="CDD" id="cd06849">
    <property type="entry name" value="lipoyl_domain"/>
    <property type="match status" value="1"/>
</dbReference>
<evidence type="ECO:0000256" key="5">
    <source>
        <dbReference type="ARBA" id="ARBA00022823"/>
    </source>
</evidence>
<dbReference type="PANTHER" id="PTHR43178:SF5">
    <property type="entry name" value="LIPOAMIDE ACYLTRANSFERASE COMPONENT OF BRANCHED-CHAIN ALPHA-KETO ACID DEHYDROGENASE COMPLEX, MITOCHONDRIAL"/>
    <property type="match status" value="1"/>
</dbReference>
<dbReference type="EMBL" id="QXCT01000001">
    <property type="protein sequence ID" value="MDW9253572.1"/>
    <property type="molecule type" value="Genomic_DNA"/>
</dbReference>
<protein>
    <recommendedName>
        <fullName evidence="7">Dihydrolipoamide acetyltransferase component of pyruvate dehydrogenase complex</fullName>
        <ecNumber evidence="7">2.3.1.-</ecNumber>
    </recommendedName>
</protein>
<dbReference type="Pfam" id="PF02817">
    <property type="entry name" value="E3_binding"/>
    <property type="match status" value="1"/>
</dbReference>
<dbReference type="AlphaFoldDB" id="A0AAW9CTR4"/>
<dbReference type="PROSITE" id="PS50968">
    <property type="entry name" value="BIOTINYL_LIPOYL"/>
    <property type="match status" value="1"/>
</dbReference>
<comment type="caution">
    <text evidence="10">The sequence shown here is derived from an EMBL/GenBank/DDBJ whole genome shotgun (WGS) entry which is preliminary data.</text>
</comment>
<dbReference type="GO" id="GO:0016407">
    <property type="term" value="F:acetyltransferase activity"/>
    <property type="evidence" value="ECO:0007669"/>
    <property type="project" value="TreeGrafter"/>
</dbReference>
<organism evidence="10 11">
    <name type="scientific">Burkholderia thailandensis</name>
    <dbReference type="NCBI Taxonomy" id="57975"/>
    <lineage>
        <taxon>Bacteria</taxon>
        <taxon>Pseudomonadati</taxon>
        <taxon>Pseudomonadota</taxon>
        <taxon>Betaproteobacteria</taxon>
        <taxon>Burkholderiales</taxon>
        <taxon>Burkholderiaceae</taxon>
        <taxon>Burkholderia</taxon>
        <taxon>pseudomallei group</taxon>
    </lineage>
</organism>
<comment type="subunit">
    <text evidence="3">Forms a 24-polypeptide structural core with octahedral symmetry.</text>
</comment>
<evidence type="ECO:0000313" key="11">
    <source>
        <dbReference type="Proteomes" id="UP001272137"/>
    </source>
</evidence>
<name>A0AAW9CTR4_BURTH</name>
<dbReference type="Pfam" id="PF00198">
    <property type="entry name" value="2-oxoacid_dh"/>
    <property type="match status" value="1"/>
</dbReference>
<evidence type="ECO:0000259" key="8">
    <source>
        <dbReference type="PROSITE" id="PS50968"/>
    </source>
</evidence>
<evidence type="ECO:0000256" key="4">
    <source>
        <dbReference type="ARBA" id="ARBA00022679"/>
    </source>
</evidence>
<dbReference type="PANTHER" id="PTHR43178">
    <property type="entry name" value="DIHYDROLIPOAMIDE ACETYLTRANSFERASE COMPONENT OF PYRUVATE DEHYDROGENASE COMPLEX"/>
    <property type="match status" value="1"/>
</dbReference>
<dbReference type="Proteomes" id="UP001272137">
    <property type="component" value="Unassembled WGS sequence"/>
</dbReference>
<comment type="similarity">
    <text evidence="2 7">Belongs to the 2-oxoacid dehydrogenase family.</text>
</comment>
<dbReference type="InterPro" id="IPR023213">
    <property type="entry name" value="CAT-like_dom_sf"/>
</dbReference>
<accession>A0AAW9CTR4</accession>
<dbReference type="InterPro" id="IPR036625">
    <property type="entry name" value="E3-bd_dom_sf"/>
</dbReference>